<evidence type="ECO:0000256" key="3">
    <source>
        <dbReference type="ARBA" id="ARBA00022723"/>
    </source>
</evidence>
<comment type="similarity">
    <text evidence="2">Belongs to the NOA36 family.</text>
</comment>
<keyword evidence="3" id="KW-0479">Metal-binding</keyword>
<dbReference type="Proteomes" id="UP001159363">
    <property type="component" value="Chromosome 16"/>
</dbReference>
<name>A0ABQ9G055_9NEOP</name>
<keyword evidence="6" id="KW-0862">Zinc</keyword>
<keyword evidence="5" id="KW-0863">Zinc-finger</keyword>
<evidence type="ECO:0000256" key="1">
    <source>
        <dbReference type="ARBA" id="ARBA00004604"/>
    </source>
</evidence>
<evidence type="ECO:0000256" key="4">
    <source>
        <dbReference type="ARBA" id="ARBA00022737"/>
    </source>
</evidence>
<protein>
    <submittedName>
        <fullName evidence="10">Uncharacterized protein</fullName>
    </submittedName>
</protein>
<evidence type="ECO:0000313" key="10">
    <source>
        <dbReference type="EMBL" id="KAJ8865864.1"/>
    </source>
</evidence>
<keyword evidence="9" id="KW-0812">Transmembrane</keyword>
<sequence>MYYLLHCNRKQKNRAFCYFCQSLQRLPQCAHCGKVKCMLKTGDCVIRHGGVFTTGMAMVFVLFTGWATYVMHRDHPSMPACHQMVLVVRSPGHEPGSSPVRCCYAYSFSNSSQGDVSQSINSGSQPLDTSLSCSFTALLGAKGTIDSSGLHRALVPKINFSISLFTTLVVLKSPALTKPSSLKDSPSNIVKHLDTFRSLLDNTAAAVKSEYLSRNARSLPSRHQSHRGTAGDRELHPAEAQLNDITTHAYWTAILCTLVQGMSGKTGPTGDNTHVLTRSTIVTRLSIVHAPSADCGDREFYYVSPFADSIVVVTASSCFYPTTEVSVRGYNGLGPPLSISRSFAPAPVGFEQLNPWEQVQVLRLLAIPVAQAYEPAHFKPPTKLEGTWVCHGRRCLTSHACTCPLQEAVCAECERGVWDHGGRIFRCSFCSSFLCEDDQFEHQASCQVLESENFKWTKFVKLIASGQQCNINRNSGRERPRYPYARHGQGTWPTLKARRRLSDKSFCLLELQKMLWSELLTNCPVWRTCKGINILERRGKRGTAGAGCMEGETSPDVRQAFTFCACWSGKGKLGGGEVFVLKCKGWGKNWGALRKFAYQEYYPVQFPCAVPMCKNLGVPLREAKCLPEWDECSSRCAISKPRCLEALYVMLSAGSTVTMVSQPTKRWQGRKTARGGAGAYGCGSNFNALKSMTNESEEGIQIPLSEVVRGVSAAIVVPPAVVYRIKQEVGFKDGTQSNDRKHVCECVCVAGQSCNKLGQYSCLRCKTCYCEDHVRRKGFKYDKNKPIPCPKCSYETSQTKDLSMSSELLLLITFIDMALLNIEGKSWDVNFEDISFPLPKGRLERTRSHKFGRQNQSAMDDDDYDDEGINGYYGGVDNAEGKLYCSLQSRRATTLLPTRDFTVRRAIDIPPQEKLVPQLLQEHSTHSTETS</sequence>
<gene>
    <name evidence="10" type="ORF">PR048_033387</name>
</gene>
<organism evidence="10 11">
    <name type="scientific">Dryococelus australis</name>
    <dbReference type="NCBI Taxonomy" id="614101"/>
    <lineage>
        <taxon>Eukaryota</taxon>
        <taxon>Metazoa</taxon>
        <taxon>Ecdysozoa</taxon>
        <taxon>Arthropoda</taxon>
        <taxon>Hexapoda</taxon>
        <taxon>Insecta</taxon>
        <taxon>Pterygota</taxon>
        <taxon>Neoptera</taxon>
        <taxon>Polyneoptera</taxon>
        <taxon>Phasmatodea</taxon>
        <taxon>Verophasmatodea</taxon>
        <taxon>Anareolatae</taxon>
        <taxon>Phasmatidae</taxon>
        <taxon>Eurycanthinae</taxon>
        <taxon>Dryococelus</taxon>
    </lineage>
</organism>
<keyword evidence="9" id="KW-0472">Membrane</keyword>
<keyword evidence="11" id="KW-1185">Reference proteome</keyword>
<evidence type="ECO:0000256" key="8">
    <source>
        <dbReference type="SAM" id="MobiDB-lite"/>
    </source>
</evidence>
<evidence type="ECO:0000256" key="7">
    <source>
        <dbReference type="ARBA" id="ARBA00023242"/>
    </source>
</evidence>
<reference evidence="10 11" key="1">
    <citation type="submission" date="2023-02" db="EMBL/GenBank/DDBJ databases">
        <title>LHISI_Scaffold_Assembly.</title>
        <authorList>
            <person name="Stuart O.P."/>
            <person name="Cleave R."/>
            <person name="Magrath M.J.L."/>
            <person name="Mikheyev A.S."/>
        </authorList>
    </citation>
    <scope>NUCLEOTIDE SEQUENCE [LARGE SCALE GENOMIC DNA]</scope>
    <source>
        <strain evidence="10">Daus_M_001</strain>
        <tissue evidence="10">Leg muscle</tissue>
    </source>
</reference>
<keyword evidence="9" id="KW-1133">Transmembrane helix</keyword>
<keyword evidence="7" id="KW-0539">Nucleus</keyword>
<feature type="transmembrane region" description="Helical" evidence="9">
    <location>
        <begin position="50"/>
        <end position="71"/>
    </location>
</feature>
<evidence type="ECO:0000256" key="2">
    <source>
        <dbReference type="ARBA" id="ARBA00007212"/>
    </source>
</evidence>
<feature type="region of interest" description="Disordered" evidence="8">
    <location>
        <begin position="215"/>
        <end position="235"/>
    </location>
</feature>
<dbReference type="Pfam" id="PF06524">
    <property type="entry name" value="NOA36"/>
    <property type="match status" value="3"/>
</dbReference>
<dbReference type="PANTHER" id="PTHR13214:SF1">
    <property type="entry name" value="ZINC FINGER PROTEIN 330"/>
    <property type="match status" value="1"/>
</dbReference>
<proteinExistence type="inferred from homology"/>
<dbReference type="InterPro" id="IPR010531">
    <property type="entry name" value="NOA36"/>
</dbReference>
<evidence type="ECO:0000256" key="6">
    <source>
        <dbReference type="ARBA" id="ARBA00022833"/>
    </source>
</evidence>
<evidence type="ECO:0000256" key="5">
    <source>
        <dbReference type="ARBA" id="ARBA00022771"/>
    </source>
</evidence>
<dbReference type="PANTHER" id="PTHR13214">
    <property type="entry name" value="ZINC FINGER PROTEIN 330"/>
    <property type="match status" value="1"/>
</dbReference>
<evidence type="ECO:0000256" key="9">
    <source>
        <dbReference type="SAM" id="Phobius"/>
    </source>
</evidence>
<comment type="subcellular location">
    <subcellularLocation>
        <location evidence="1">Nucleus</location>
        <location evidence="1">Nucleolus</location>
    </subcellularLocation>
</comment>
<dbReference type="EMBL" id="JARBHB010000017">
    <property type="protein sequence ID" value="KAJ8865864.1"/>
    <property type="molecule type" value="Genomic_DNA"/>
</dbReference>
<comment type="caution">
    <text evidence="10">The sequence shown here is derived from an EMBL/GenBank/DDBJ whole genome shotgun (WGS) entry which is preliminary data.</text>
</comment>
<keyword evidence="4" id="KW-0677">Repeat</keyword>
<accession>A0ABQ9G055</accession>
<evidence type="ECO:0000313" key="11">
    <source>
        <dbReference type="Proteomes" id="UP001159363"/>
    </source>
</evidence>